<comment type="caution">
    <text evidence="3">The sequence shown here is derived from an EMBL/GenBank/DDBJ whole genome shotgun (WGS) entry which is preliminary data.</text>
</comment>
<feature type="signal peptide" evidence="2">
    <location>
        <begin position="1"/>
        <end position="31"/>
    </location>
</feature>
<reference evidence="3" key="1">
    <citation type="journal article" date="2022" name="bioRxiv">
        <title>Sequencing and chromosome-scale assembly of the giantPleurodeles waltlgenome.</title>
        <authorList>
            <person name="Brown T."/>
            <person name="Elewa A."/>
            <person name="Iarovenko S."/>
            <person name="Subramanian E."/>
            <person name="Araus A.J."/>
            <person name="Petzold A."/>
            <person name="Susuki M."/>
            <person name="Suzuki K.-i.T."/>
            <person name="Hayashi T."/>
            <person name="Toyoda A."/>
            <person name="Oliveira C."/>
            <person name="Osipova E."/>
            <person name="Leigh N.D."/>
            <person name="Simon A."/>
            <person name="Yun M.H."/>
        </authorList>
    </citation>
    <scope>NUCLEOTIDE SEQUENCE</scope>
    <source>
        <strain evidence="3">20211129_DDA</strain>
        <tissue evidence="3">Liver</tissue>
    </source>
</reference>
<gene>
    <name evidence="3" type="ORF">NDU88_004383</name>
</gene>
<evidence type="ECO:0000256" key="1">
    <source>
        <dbReference type="SAM" id="MobiDB-lite"/>
    </source>
</evidence>
<feature type="chain" id="PRO_5043675630" evidence="2">
    <location>
        <begin position="32"/>
        <end position="171"/>
    </location>
</feature>
<feature type="compositionally biased region" description="Acidic residues" evidence="1">
    <location>
        <begin position="132"/>
        <end position="147"/>
    </location>
</feature>
<evidence type="ECO:0000313" key="3">
    <source>
        <dbReference type="EMBL" id="KAJ1179147.1"/>
    </source>
</evidence>
<feature type="region of interest" description="Disordered" evidence="1">
    <location>
        <begin position="121"/>
        <end position="171"/>
    </location>
</feature>
<keyword evidence="2" id="KW-0732">Signal</keyword>
<accession>A0AAV7TU25</accession>
<sequence length="171" mass="18484">MPPYGKWPPQSKWVWPLALACLWSCWCEGDGKPCRGVRAGGDTDLGSPPVALYLLGRAAPLASGRDICLLRLRGGVGQSDWRVYQPAVGGLEGVPLNLPEGWRAPRLELRHRLEATRAENAVAIGKPAQTSDLEEGTEWGDREDDSLSGDHSEAESVASVDMTPQIADEIV</sequence>
<evidence type="ECO:0000256" key="2">
    <source>
        <dbReference type="SAM" id="SignalP"/>
    </source>
</evidence>
<proteinExistence type="predicted"/>
<evidence type="ECO:0000313" key="4">
    <source>
        <dbReference type="Proteomes" id="UP001066276"/>
    </source>
</evidence>
<name>A0AAV7TU25_PLEWA</name>
<protein>
    <submittedName>
        <fullName evidence="3">Uncharacterized protein</fullName>
    </submittedName>
</protein>
<dbReference type="Proteomes" id="UP001066276">
    <property type="component" value="Chromosome 3_2"/>
</dbReference>
<dbReference type="AlphaFoldDB" id="A0AAV7TU25"/>
<dbReference type="EMBL" id="JANPWB010000006">
    <property type="protein sequence ID" value="KAJ1179147.1"/>
    <property type="molecule type" value="Genomic_DNA"/>
</dbReference>
<keyword evidence="4" id="KW-1185">Reference proteome</keyword>
<organism evidence="3 4">
    <name type="scientific">Pleurodeles waltl</name>
    <name type="common">Iberian ribbed newt</name>
    <dbReference type="NCBI Taxonomy" id="8319"/>
    <lineage>
        <taxon>Eukaryota</taxon>
        <taxon>Metazoa</taxon>
        <taxon>Chordata</taxon>
        <taxon>Craniata</taxon>
        <taxon>Vertebrata</taxon>
        <taxon>Euteleostomi</taxon>
        <taxon>Amphibia</taxon>
        <taxon>Batrachia</taxon>
        <taxon>Caudata</taxon>
        <taxon>Salamandroidea</taxon>
        <taxon>Salamandridae</taxon>
        <taxon>Pleurodelinae</taxon>
        <taxon>Pleurodeles</taxon>
    </lineage>
</organism>